<dbReference type="Gene3D" id="3.40.50.2000">
    <property type="entry name" value="Glycogen Phosphorylase B"/>
    <property type="match status" value="1"/>
</dbReference>
<evidence type="ECO:0000313" key="10">
    <source>
        <dbReference type="EMBL" id="VFT79262.1"/>
    </source>
</evidence>
<sequence length="434" mass="48708">MKHVVILVLGDVGRSPRMQYHAVSLSQLPDTKVTLVGYEGERCVPQLLAQPNIALHTFAPVRVSRSLFVLSGPLKVLIQLWQLFWILLFTLGPIDAILVQNPPTIPTLFVAWVVCKIKAAKFIIDWHNFGYTVLALSLGSSHAFVKVRRRSLIATVFERVFGQLADAHFCVTKAMQGWLKETWNIDAQVLYDKPPEFFKPATAAEQHELFTRLAADMPPNWLTKDNATLRTIKTKKGEIQMRPDRPVVLISSTSWTEDEDFGLLFQALVLLDTKIAENPAFPNVLVVVTGKGPQKEMYLKKIADMSMERVRITTLWLEAKDYPIMLGSADLGICLHTSTSGLDLPMKVLDMFGCQVPVCAVGFNCLGELVRHDKNGMVFQDSVELCEQLETLLKDFPKNEKLATLKGALKHVEHWPENWASHAAPVFQSLLAIE</sequence>
<keyword evidence="8" id="KW-0472">Membrane</keyword>
<proteinExistence type="predicted"/>
<evidence type="ECO:0000313" key="9">
    <source>
        <dbReference type="EMBL" id="KAF0717858.1"/>
    </source>
</evidence>
<keyword evidence="6" id="KW-0256">Endoplasmic reticulum</keyword>
<evidence type="ECO:0000256" key="4">
    <source>
        <dbReference type="ARBA" id="ARBA00022679"/>
    </source>
</evidence>
<dbReference type="PANTHER" id="PTHR13036:SF0">
    <property type="entry name" value="CHITOBIOSYLDIPHOSPHODOLICHOL BETA-MANNOSYLTRANSFERASE"/>
    <property type="match status" value="1"/>
</dbReference>
<evidence type="ECO:0000256" key="6">
    <source>
        <dbReference type="ARBA" id="ARBA00022824"/>
    </source>
</evidence>
<dbReference type="Pfam" id="PF13692">
    <property type="entry name" value="Glyco_trans_1_4"/>
    <property type="match status" value="1"/>
</dbReference>
<reference evidence="10 11" key="1">
    <citation type="submission" date="2019-03" db="EMBL/GenBank/DDBJ databases">
        <authorList>
            <person name="Gaulin E."/>
            <person name="Dumas B."/>
        </authorList>
    </citation>
    <scope>NUCLEOTIDE SEQUENCE [LARGE SCALE GENOMIC DNA]</scope>
    <source>
        <strain evidence="10">CBS 568.67</strain>
    </source>
</reference>
<dbReference type="AlphaFoldDB" id="A0A485K993"/>
<keyword evidence="4" id="KW-0808">Transferase</keyword>
<dbReference type="GO" id="GO:0000030">
    <property type="term" value="F:mannosyltransferase activity"/>
    <property type="evidence" value="ECO:0007669"/>
    <property type="project" value="InterPro"/>
</dbReference>
<evidence type="ECO:0000256" key="3">
    <source>
        <dbReference type="ARBA" id="ARBA00022676"/>
    </source>
</evidence>
<reference evidence="9" key="2">
    <citation type="submission" date="2019-06" db="EMBL/GenBank/DDBJ databases">
        <title>Genomics analysis of Aphanomyces spp. identifies a new class of oomycete effector associated with host adaptation.</title>
        <authorList>
            <person name="Gaulin E."/>
        </authorList>
    </citation>
    <scope>NUCLEOTIDE SEQUENCE</scope>
    <source>
        <strain evidence="9">CBS 578.67</strain>
    </source>
</reference>
<keyword evidence="11" id="KW-1185">Reference proteome</keyword>
<protein>
    <submittedName>
        <fullName evidence="10">Aste57867_2058 protein</fullName>
    </submittedName>
</protein>
<evidence type="ECO:0000256" key="1">
    <source>
        <dbReference type="ARBA" id="ARBA00004389"/>
    </source>
</evidence>
<dbReference type="EMBL" id="VJMH01000210">
    <property type="protein sequence ID" value="KAF0717858.1"/>
    <property type="molecule type" value="Genomic_DNA"/>
</dbReference>
<evidence type="ECO:0000256" key="5">
    <source>
        <dbReference type="ARBA" id="ARBA00022692"/>
    </source>
</evidence>
<name>A0A485K993_9STRA</name>
<dbReference type="GO" id="GO:0005789">
    <property type="term" value="C:endoplasmic reticulum membrane"/>
    <property type="evidence" value="ECO:0007669"/>
    <property type="project" value="UniProtKB-SubCell"/>
</dbReference>
<dbReference type="SUPFAM" id="SSF53756">
    <property type="entry name" value="UDP-Glycosyltransferase/glycogen phosphorylase"/>
    <property type="match status" value="1"/>
</dbReference>
<evidence type="ECO:0000256" key="8">
    <source>
        <dbReference type="ARBA" id="ARBA00023136"/>
    </source>
</evidence>
<organism evidence="10 11">
    <name type="scientific">Aphanomyces stellatus</name>
    <dbReference type="NCBI Taxonomy" id="120398"/>
    <lineage>
        <taxon>Eukaryota</taxon>
        <taxon>Sar</taxon>
        <taxon>Stramenopiles</taxon>
        <taxon>Oomycota</taxon>
        <taxon>Saprolegniomycetes</taxon>
        <taxon>Saprolegniales</taxon>
        <taxon>Verrucalvaceae</taxon>
        <taxon>Aphanomyces</taxon>
    </lineage>
</organism>
<comment type="subcellular location">
    <subcellularLocation>
        <location evidence="1">Endoplasmic reticulum membrane</location>
        <topology evidence="1">Single-pass membrane protein</topology>
    </subcellularLocation>
</comment>
<dbReference type="EMBL" id="CAADRA010000210">
    <property type="protein sequence ID" value="VFT79262.1"/>
    <property type="molecule type" value="Genomic_DNA"/>
</dbReference>
<dbReference type="InterPro" id="IPR026051">
    <property type="entry name" value="ALG1-like"/>
</dbReference>
<gene>
    <name evidence="10" type="primary">Aste57867_2058</name>
    <name evidence="9" type="ORF">As57867_002054</name>
    <name evidence="10" type="ORF">ASTE57867_2058</name>
</gene>
<dbReference type="Proteomes" id="UP000332933">
    <property type="component" value="Unassembled WGS sequence"/>
</dbReference>
<accession>A0A485K993</accession>
<evidence type="ECO:0000256" key="7">
    <source>
        <dbReference type="ARBA" id="ARBA00022989"/>
    </source>
</evidence>
<evidence type="ECO:0000313" key="11">
    <source>
        <dbReference type="Proteomes" id="UP000332933"/>
    </source>
</evidence>
<keyword evidence="5" id="KW-0812">Transmembrane</keyword>
<comment type="pathway">
    <text evidence="2">Protein modification; protein glycosylation.</text>
</comment>
<dbReference type="OrthoDB" id="614844at2759"/>
<keyword evidence="3" id="KW-0328">Glycosyltransferase</keyword>
<dbReference type="PANTHER" id="PTHR13036">
    <property type="entry name" value="BETA1,4 MANNOSYLTRANSFERASE"/>
    <property type="match status" value="1"/>
</dbReference>
<keyword evidence="7" id="KW-1133">Transmembrane helix</keyword>
<evidence type="ECO:0000256" key="2">
    <source>
        <dbReference type="ARBA" id="ARBA00004922"/>
    </source>
</evidence>